<name>A0A4S4KN90_9APHY</name>
<organism evidence="2 3">
    <name type="scientific">Hermanssonia centrifuga</name>
    <dbReference type="NCBI Taxonomy" id="98765"/>
    <lineage>
        <taxon>Eukaryota</taxon>
        <taxon>Fungi</taxon>
        <taxon>Dikarya</taxon>
        <taxon>Basidiomycota</taxon>
        <taxon>Agaricomycotina</taxon>
        <taxon>Agaricomycetes</taxon>
        <taxon>Polyporales</taxon>
        <taxon>Meruliaceae</taxon>
        <taxon>Hermanssonia</taxon>
    </lineage>
</organism>
<keyword evidence="1" id="KW-1133">Transmembrane helix</keyword>
<comment type="caution">
    <text evidence="2">The sequence shown here is derived from an EMBL/GenBank/DDBJ whole genome shotgun (WGS) entry which is preliminary data.</text>
</comment>
<feature type="transmembrane region" description="Helical" evidence="1">
    <location>
        <begin position="218"/>
        <end position="237"/>
    </location>
</feature>
<evidence type="ECO:0000313" key="2">
    <source>
        <dbReference type="EMBL" id="THG99247.1"/>
    </source>
</evidence>
<dbReference type="EMBL" id="SGPJ01000087">
    <property type="protein sequence ID" value="THG99247.1"/>
    <property type="molecule type" value="Genomic_DNA"/>
</dbReference>
<keyword evidence="3" id="KW-1185">Reference proteome</keyword>
<evidence type="ECO:0000313" key="3">
    <source>
        <dbReference type="Proteomes" id="UP000309038"/>
    </source>
</evidence>
<evidence type="ECO:0000256" key="1">
    <source>
        <dbReference type="SAM" id="Phobius"/>
    </source>
</evidence>
<reference evidence="2 3" key="1">
    <citation type="submission" date="2019-02" db="EMBL/GenBank/DDBJ databases">
        <title>Genome sequencing of the rare red list fungi Phlebia centrifuga.</title>
        <authorList>
            <person name="Buettner E."/>
            <person name="Kellner H."/>
        </authorList>
    </citation>
    <scope>NUCLEOTIDE SEQUENCE [LARGE SCALE GENOMIC DNA]</scope>
    <source>
        <strain evidence="2 3">DSM 108282</strain>
    </source>
</reference>
<keyword evidence="1" id="KW-0812">Transmembrane</keyword>
<protein>
    <submittedName>
        <fullName evidence="2">Uncharacterized protein</fullName>
    </submittedName>
</protein>
<dbReference type="AlphaFoldDB" id="A0A4S4KN90"/>
<gene>
    <name evidence="2" type="ORF">EW026_g3074</name>
</gene>
<keyword evidence="1" id="KW-0472">Membrane</keyword>
<sequence length="289" mass="33468">MNSRSDYKGLHDKFFDNFQKYAPVRNQRRNLTKQRWIYKVRATVQSWKPGYMLAGGLQNERTCKAFHRTSSHLRCHIESSCNSVQHALSTSLAKTTDILKNAPYLFAKTPDEYSREARDRLDGQWVIVKSPAGPFGQEQQVLSAPHRRTMFHLTNRGNLIYVPSSVDGIYKIAFRVQIFESKNPDILSPLAVQVLTTNQYWLRVIEYPSAGRQTIRHIRLLILSVLYLIPGFLAMLWEQPLTHALLRLLRGLSKVLAFFFACWFACEVLIRAMELMPADFDLMERLFGL</sequence>
<proteinExistence type="predicted"/>
<accession>A0A4S4KN90</accession>
<dbReference type="Proteomes" id="UP000309038">
    <property type="component" value="Unassembled WGS sequence"/>
</dbReference>
<feature type="transmembrane region" description="Helical" evidence="1">
    <location>
        <begin position="249"/>
        <end position="270"/>
    </location>
</feature>